<name>A0A6G6IYD8_PSENT</name>
<dbReference type="Proteomes" id="UP000501063">
    <property type="component" value="Chromosome"/>
</dbReference>
<dbReference type="RefSeq" id="WP_024765170.1">
    <property type="nucleotide sequence ID" value="NZ_CP049140.1"/>
</dbReference>
<protein>
    <submittedName>
        <fullName evidence="1">Uncharacterized protein</fullName>
    </submittedName>
</protein>
<gene>
    <name evidence="1" type="ORF">G5B91_18100</name>
</gene>
<proteinExistence type="predicted"/>
<accession>A0A6G6IYD8</accession>
<evidence type="ECO:0000313" key="1">
    <source>
        <dbReference type="EMBL" id="QIE88079.1"/>
    </source>
</evidence>
<reference evidence="1 2" key="1">
    <citation type="submission" date="2020-02" db="EMBL/GenBank/DDBJ databases">
        <title>Integrative conjugative elements (ICEs) and plasmids drive adaptation of Pseudomonas nitroreducens strain HBP1 to wastewater environment.</title>
        <authorList>
            <person name="Sentchilo V."/>
            <person name="Carraro N."/>
            <person name="Bertelli C."/>
            <person name="van der Meer J.R."/>
        </authorList>
    </citation>
    <scope>NUCLEOTIDE SEQUENCE [LARGE SCALE GENOMIC DNA]</scope>
    <source>
        <strain evidence="1 2">HBP1</strain>
    </source>
</reference>
<evidence type="ECO:0000313" key="2">
    <source>
        <dbReference type="Proteomes" id="UP000501063"/>
    </source>
</evidence>
<dbReference type="EMBL" id="CP049140">
    <property type="protein sequence ID" value="QIE88079.1"/>
    <property type="molecule type" value="Genomic_DNA"/>
</dbReference>
<sequence>MKKRKPNNMRLRVERSCRALLATNHVAVVNIDPSGRQGMVNWKNCKNIPPGQRIADAVCDIAYSWTIYLSAFCIDQRGQRYYKSVEIAPQGVYRAEHLTDPIETHYKALVGECNPNHLIGSGWIAIPSAVSLDEDQAARVFDAVGAWSQQQAA</sequence>
<organism evidence="1 2">
    <name type="scientific">Pseudomonas nitroreducens</name>
    <dbReference type="NCBI Taxonomy" id="46680"/>
    <lineage>
        <taxon>Bacteria</taxon>
        <taxon>Pseudomonadati</taxon>
        <taxon>Pseudomonadota</taxon>
        <taxon>Gammaproteobacteria</taxon>
        <taxon>Pseudomonadales</taxon>
        <taxon>Pseudomonadaceae</taxon>
        <taxon>Pseudomonas</taxon>
    </lineage>
</organism>
<dbReference type="KEGG" id="pnt:G5B91_18100"/>
<dbReference type="AlphaFoldDB" id="A0A6G6IYD8"/>